<evidence type="ECO:0000313" key="10">
    <source>
        <dbReference type="Proteomes" id="UP001187531"/>
    </source>
</evidence>
<keyword evidence="7" id="KW-1133">Transmembrane helix</keyword>
<evidence type="ECO:0000313" key="9">
    <source>
        <dbReference type="EMBL" id="KAK2705161.1"/>
    </source>
</evidence>
<dbReference type="GO" id="GO:0046856">
    <property type="term" value="P:phosphatidylinositol dephosphorylation"/>
    <property type="evidence" value="ECO:0007669"/>
    <property type="project" value="TreeGrafter"/>
</dbReference>
<feature type="domain" description="SAC" evidence="8">
    <location>
        <begin position="1"/>
        <end position="141"/>
    </location>
</feature>
<dbReference type="GO" id="GO:0005783">
    <property type="term" value="C:endoplasmic reticulum"/>
    <property type="evidence" value="ECO:0007669"/>
    <property type="project" value="TreeGrafter"/>
</dbReference>
<dbReference type="EMBL" id="JAVRJZ010000021">
    <property type="protein sequence ID" value="KAK2705161.1"/>
    <property type="molecule type" value="Genomic_DNA"/>
</dbReference>
<evidence type="ECO:0000256" key="2">
    <source>
        <dbReference type="ARBA" id="ARBA00036631"/>
    </source>
</evidence>
<evidence type="ECO:0000256" key="4">
    <source>
        <dbReference type="ARBA" id="ARBA00040795"/>
    </source>
</evidence>
<dbReference type="PANTHER" id="PTHR45662:SF2">
    <property type="entry name" value="PHOSPHATIDYLINOSITOL-3-PHOSPHATASE SAC1"/>
    <property type="match status" value="1"/>
</dbReference>
<dbReference type="GO" id="GO:0043812">
    <property type="term" value="F:phosphatidylinositol-4-phosphate phosphatase activity"/>
    <property type="evidence" value="ECO:0007669"/>
    <property type="project" value="TreeGrafter"/>
</dbReference>
<gene>
    <name evidence="9" type="ORF">QYM36_017269</name>
</gene>
<dbReference type="InterPro" id="IPR002013">
    <property type="entry name" value="SAC_dom"/>
</dbReference>
<protein>
    <recommendedName>
        <fullName evidence="4">Phosphatidylinositol-3-phosphatase SAC1</fullName>
        <ecNumber evidence="1">3.1.3.64</ecNumber>
    </recommendedName>
    <alternativeName>
        <fullName evidence="6">Phosphatidylinositol-4-phosphate phosphatase</fullName>
    </alternativeName>
    <alternativeName>
        <fullName evidence="5">Suppressor of actin mutations 1-like protein</fullName>
    </alternativeName>
</protein>
<name>A0AA88KWZ3_ARTSF</name>
<keyword evidence="7" id="KW-0812">Transmembrane</keyword>
<dbReference type="Proteomes" id="UP001187531">
    <property type="component" value="Unassembled WGS sequence"/>
</dbReference>
<dbReference type="AlphaFoldDB" id="A0AA88KWZ3"/>
<dbReference type="GO" id="GO:0004438">
    <property type="term" value="F:phosphatidylinositol-3-phosphate phosphatase activity"/>
    <property type="evidence" value="ECO:0007669"/>
    <property type="project" value="UniProtKB-EC"/>
</dbReference>
<evidence type="ECO:0000256" key="6">
    <source>
        <dbReference type="ARBA" id="ARBA00041911"/>
    </source>
</evidence>
<keyword evidence="10" id="KW-1185">Reference proteome</keyword>
<evidence type="ECO:0000259" key="8">
    <source>
        <dbReference type="PROSITE" id="PS50275"/>
    </source>
</evidence>
<keyword evidence="7" id="KW-0472">Membrane</keyword>
<proteinExistence type="predicted"/>
<comment type="caution">
    <text evidence="9">The sequence shown here is derived from an EMBL/GenBank/DDBJ whole genome shotgun (WGS) entry which is preliminary data.</text>
</comment>
<evidence type="ECO:0000256" key="1">
    <source>
        <dbReference type="ARBA" id="ARBA00013038"/>
    </source>
</evidence>
<evidence type="ECO:0000256" key="3">
    <source>
        <dbReference type="ARBA" id="ARBA00036807"/>
    </source>
</evidence>
<reference evidence="9" key="1">
    <citation type="submission" date="2023-07" db="EMBL/GenBank/DDBJ databases">
        <title>Chromosome-level genome assembly of Artemia franciscana.</title>
        <authorList>
            <person name="Jo E."/>
        </authorList>
    </citation>
    <scope>NUCLEOTIDE SEQUENCE</scope>
    <source>
        <tissue evidence="9">Whole body</tissue>
    </source>
</reference>
<comment type="catalytic activity">
    <reaction evidence="3">
        <text>a 1,2-diacyl-sn-glycero-3-phospho-(1D-myo-inositol 4-phosphate) + H2O = a 1,2-diacyl-sn-glycero-3-phospho-(1D-myo-inositol) + phosphate</text>
        <dbReference type="Rhea" id="RHEA:55652"/>
        <dbReference type="ChEBI" id="CHEBI:15377"/>
        <dbReference type="ChEBI" id="CHEBI:43474"/>
        <dbReference type="ChEBI" id="CHEBI:57880"/>
        <dbReference type="ChEBI" id="CHEBI:58178"/>
    </reaction>
    <physiologicalReaction direction="left-to-right" evidence="3">
        <dbReference type="Rhea" id="RHEA:55653"/>
    </physiologicalReaction>
</comment>
<sequence length="165" mass="19019">MTAKQLQVISIKVCSVERNSFNGAVISRRSRYNAGTRFYTRGINLDGHVANFVETEQIVEYDGQKTAFVQTRGSIPIFWNQLPNLKYKPSVVIDSFKEHILALTKHFEEQVLQYGQQVLLNLVDQKGSEGRLASHYKTLIQTYNNDLLRLYCLPMAALYIFFQLH</sequence>
<organism evidence="9 10">
    <name type="scientific">Artemia franciscana</name>
    <name type="common">Brine shrimp</name>
    <name type="synonym">Artemia sanfranciscana</name>
    <dbReference type="NCBI Taxonomy" id="6661"/>
    <lineage>
        <taxon>Eukaryota</taxon>
        <taxon>Metazoa</taxon>
        <taxon>Ecdysozoa</taxon>
        <taxon>Arthropoda</taxon>
        <taxon>Crustacea</taxon>
        <taxon>Branchiopoda</taxon>
        <taxon>Anostraca</taxon>
        <taxon>Artemiidae</taxon>
        <taxon>Artemia</taxon>
    </lineage>
</organism>
<dbReference type="EC" id="3.1.3.64" evidence="1"/>
<evidence type="ECO:0000256" key="7">
    <source>
        <dbReference type="SAM" id="Phobius"/>
    </source>
</evidence>
<dbReference type="PROSITE" id="PS50275">
    <property type="entry name" value="SAC"/>
    <property type="match status" value="1"/>
</dbReference>
<dbReference type="PANTHER" id="PTHR45662">
    <property type="entry name" value="PHOSPHATIDYLINOSITIDE PHOSPHATASE SAC1"/>
    <property type="match status" value="1"/>
</dbReference>
<evidence type="ECO:0000256" key="5">
    <source>
        <dbReference type="ARBA" id="ARBA00041396"/>
    </source>
</evidence>
<comment type="catalytic activity">
    <reaction evidence="2">
        <text>a 1,2-diacyl-sn-glycero-3-phospho-(1D-myo-inositol-3-phosphate) + H2O = a 1,2-diacyl-sn-glycero-3-phospho-(1D-myo-inositol) + phosphate</text>
        <dbReference type="Rhea" id="RHEA:12316"/>
        <dbReference type="ChEBI" id="CHEBI:15377"/>
        <dbReference type="ChEBI" id="CHEBI:43474"/>
        <dbReference type="ChEBI" id="CHEBI:57880"/>
        <dbReference type="ChEBI" id="CHEBI:58088"/>
        <dbReference type="EC" id="3.1.3.64"/>
    </reaction>
    <physiologicalReaction direction="left-to-right" evidence="2">
        <dbReference type="Rhea" id="RHEA:12317"/>
    </physiologicalReaction>
</comment>
<accession>A0AA88KWZ3</accession>
<feature type="transmembrane region" description="Helical" evidence="7">
    <location>
        <begin position="147"/>
        <end position="164"/>
    </location>
</feature>
<dbReference type="Pfam" id="PF02383">
    <property type="entry name" value="Syja_N"/>
    <property type="match status" value="1"/>
</dbReference>